<keyword evidence="9 15" id="KW-0175">Coiled coil</keyword>
<dbReference type="InterPro" id="IPR057565">
    <property type="entry name" value="WW_TCRG1_3rd"/>
</dbReference>
<feature type="region of interest" description="Disordered" evidence="16">
    <location>
        <begin position="719"/>
        <end position="743"/>
    </location>
</feature>
<keyword evidence="11" id="KW-0539">Nucleus</keyword>
<accession>A0A674MYQ8</accession>
<dbReference type="Proteomes" id="UP000005226">
    <property type="component" value="Chromosome 15"/>
</dbReference>
<evidence type="ECO:0000259" key="17">
    <source>
        <dbReference type="PROSITE" id="PS50020"/>
    </source>
</evidence>
<keyword evidence="5" id="KW-0597">Phosphoprotein</keyword>
<evidence type="ECO:0000256" key="15">
    <source>
        <dbReference type="SAM" id="Coils"/>
    </source>
</evidence>
<dbReference type="FunFam" id="1.10.10.440:FF:000004">
    <property type="entry name" value="Transcription elongation regulator 1 like"/>
    <property type="match status" value="1"/>
</dbReference>
<dbReference type="FunFam" id="1.10.10.440:FF:000010">
    <property type="entry name" value="Transcription elongation regulator 1 (CA150)"/>
    <property type="match status" value="1"/>
</dbReference>
<dbReference type="InterPro" id="IPR036517">
    <property type="entry name" value="FF_domain_sf"/>
</dbReference>
<evidence type="ECO:0000256" key="13">
    <source>
        <dbReference type="ARBA" id="ARBA00075955"/>
    </source>
</evidence>
<dbReference type="SMART" id="SM00456">
    <property type="entry name" value="WW"/>
    <property type="match status" value="2"/>
</dbReference>
<dbReference type="InterPro" id="IPR036020">
    <property type="entry name" value="WW_dom_sf"/>
</dbReference>
<feature type="region of interest" description="Disordered" evidence="16">
    <location>
        <begin position="912"/>
        <end position="931"/>
    </location>
</feature>
<proteinExistence type="predicted"/>
<evidence type="ECO:0000256" key="14">
    <source>
        <dbReference type="ARBA" id="ARBA00078981"/>
    </source>
</evidence>
<evidence type="ECO:0000256" key="8">
    <source>
        <dbReference type="ARBA" id="ARBA00023015"/>
    </source>
</evidence>
<feature type="domain" description="FF" evidence="18">
    <location>
        <begin position="573"/>
        <end position="628"/>
    </location>
</feature>
<dbReference type="Pfam" id="PF01846">
    <property type="entry name" value="FF"/>
    <property type="match status" value="5"/>
</dbReference>
<feature type="coiled-coil region" evidence="15">
    <location>
        <begin position="560"/>
        <end position="591"/>
    </location>
</feature>
<dbReference type="PROSITE" id="PS01159">
    <property type="entry name" value="WW_DOMAIN_1"/>
    <property type="match status" value="1"/>
</dbReference>
<dbReference type="PANTHER" id="PTHR15377:SF7">
    <property type="entry name" value="TRANSCRIPTION ELONGATION REGULATOR 1"/>
    <property type="match status" value="1"/>
</dbReference>
<comment type="subcellular location">
    <subcellularLocation>
        <location evidence="1">Nucleus</location>
    </subcellularLocation>
</comment>
<gene>
    <name evidence="19" type="primary">tcerg1b</name>
</gene>
<sequence length="931" mass="106259">MVQQAVRFHAPAPAPATTQAPAQTPVLRGPPPLLRPPPPPFGMMRGPPPRPPFARPPFDPNIPPIPPPGGMPPPIGPPHLQRPPFLPPPMGNLPPPPGMIFPPGMPPITASGNPSVNPAEEIWVENKTSEGKVSRWLTENIASYNLLPLKRPTVVADLNSVASVTSTVAVSPVTVVTVSTVPSPVTAVQTVPLLPAALPHSVAQPTAAMPAFPPVMVPPFRVPLPGMPIPLPGVAMMQIVGAPCVKAGPGTNGMLPGMGPPLVSMMHPQLALSAAPASMAGPLQLTEWSEYKTADGKTYYYNNRTLESTWDRPHVLVEKEKEAQRIRERLAQEEAEAMEMEDEANKAEHMLEKGEPKEEEMTEEERAAQKARPIATNPIPGTPWCVVWTGDDRVFFYNPTTRLSMWDRPEELIGRSDVDKHIQEPPHKRGVEDTKKTGVDNLHITEDNKQRQFSLFGFKLVTNIDCINEEPSKAKKRKKEDVKEADSEKEAAMEAELRAARERAVVPLEARMTQFKEMLLERGVSAFSTWDKELHKIVFDPRYLLLNPKERKQVFDQYVKTRAEEERKEKKNKLMQAKDEFRRMMEDAKLTPRTTFSEFAVKFGRDPRFKTIEKMKDREAIFVEFITAMRKREKEDSKTRGEKVRQDFFDLLSDQHVEGGQRWSKVKEKLETDPRYKAVESSALREELYKQYMEKQAKNVDVEKERELERQARIEASLREREREVQKARSEQTKEIDREREQHKREEAIQHFKALMSDMVRSSDATWSDTRRNLRKDHRWESASLLEREEKEKLFNEHIEALAKKKKEQFRQLLDETSMFITYRSVSVSVGNCSVCTPVVIKFFSCCKLMLHLKKKNSHSFLFLRSRKLIQESEQHLKDVEKILQNDKRYLVLECVPEERRKLIMFYIDDLDRRGPPPPPTASEPTRRSTK</sequence>
<reference evidence="19" key="2">
    <citation type="submission" date="2025-08" db="UniProtKB">
        <authorList>
            <consortium name="Ensembl"/>
        </authorList>
    </citation>
    <scope>IDENTIFICATION</scope>
</reference>
<dbReference type="PROSITE" id="PS51676">
    <property type="entry name" value="FF"/>
    <property type="match status" value="4"/>
</dbReference>
<keyword evidence="3" id="KW-0678">Repressor</keyword>
<dbReference type="Pfam" id="PF00397">
    <property type="entry name" value="WW"/>
    <property type="match status" value="1"/>
</dbReference>
<dbReference type="Ensembl" id="ENSTRUT00000074616.1">
    <property type="protein sequence ID" value="ENSTRUP00000066177.1"/>
    <property type="gene ID" value="ENSTRUG00000013639.3"/>
</dbReference>
<feature type="domain" description="WW" evidence="17">
    <location>
        <begin position="288"/>
        <end position="315"/>
    </location>
</feature>
<feature type="coiled-coil region" evidence="15">
    <location>
        <begin position="316"/>
        <end position="350"/>
    </location>
</feature>
<evidence type="ECO:0000256" key="10">
    <source>
        <dbReference type="ARBA" id="ARBA00023163"/>
    </source>
</evidence>
<feature type="domain" description="FF" evidence="18">
    <location>
        <begin position="508"/>
        <end position="561"/>
    </location>
</feature>
<evidence type="ECO:0000256" key="1">
    <source>
        <dbReference type="ARBA" id="ARBA00004123"/>
    </source>
</evidence>
<dbReference type="SUPFAM" id="SSF51045">
    <property type="entry name" value="WW domain"/>
    <property type="match status" value="2"/>
</dbReference>
<evidence type="ECO:0000256" key="16">
    <source>
        <dbReference type="SAM" id="MobiDB-lite"/>
    </source>
</evidence>
<feature type="domain" description="WW" evidence="17">
    <location>
        <begin position="382"/>
        <end position="411"/>
    </location>
</feature>
<feature type="compositionally biased region" description="Pro residues" evidence="16">
    <location>
        <begin position="28"/>
        <end position="88"/>
    </location>
</feature>
<evidence type="ECO:0000256" key="3">
    <source>
        <dbReference type="ARBA" id="ARBA00022491"/>
    </source>
</evidence>
<reference evidence="19" key="3">
    <citation type="submission" date="2025-09" db="UniProtKB">
        <authorList>
            <consortium name="Ensembl"/>
        </authorList>
    </citation>
    <scope>IDENTIFICATION</scope>
</reference>
<dbReference type="InterPro" id="IPR001202">
    <property type="entry name" value="WW_dom"/>
</dbReference>
<dbReference type="SMART" id="SM00441">
    <property type="entry name" value="FF"/>
    <property type="match status" value="5"/>
</dbReference>
<dbReference type="InterPro" id="IPR045148">
    <property type="entry name" value="TCRG1-like"/>
</dbReference>
<dbReference type="AlphaFoldDB" id="A0A674MYQ8"/>
<evidence type="ECO:0000256" key="5">
    <source>
        <dbReference type="ARBA" id="ARBA00022553"/>
    </source>
</evidence>
<organism evidence="19 20">
    <name type="scientific">Takifugu rubripes</name>
    <name type="common">Japanese pufferfish</name>
    <name type="synonym">Fugu rubripes</name>
    <dbReference type="NCBI Taxonomy" id="31033"/>
    <lineage>
        <taxon>Eukaryota</taxon>
        <taxon>Metazoa</taxon>
        <taxon>Chordata</taxon>
        <taxon>Craniata</taxon>
        <taxon>Vertebrata</taxon>
        <taxon>Euteleostomi</taxon>
        <taxon>Actinopterygii</taxon>
        <taxon>Neopterygii</taxon>
        <taxon>Teleostei</taxon>
        <taxon>Neoteleostei</taxon>
        <taxon>Acanthomorphata</taxon>
        <taxon>Eupercaria</taxon>
        <taxon>Tetraodontiformes</taxon>
        <taxon>Tetradontoidea</taxon>
        <taxon>Tetraodontidae</taxon>
        <taxon>Takifugu</taxon>
    </lineage>
</organism>
<dbReference type="FunFam" id="1.10.10.440:FF:000001">
    <property type="entry name" value="Transcription elongation regulator 1 like"/>
    <property type="match status" value="1"/>
</dbReference>
<evidence type="ECO:0000256" key="2">
    <source>
        <dbReference type="ARBA" id="ARBA00022481"/>
    </source>
</evidence>
<feature type="domain" description="FF" evidence="18">
    <location>
        <begin position="640"/>
        <end position="695"/>
    </location>
</feature>
<dbReference type="GeneTree" id="ENSGT00940000157770"/>
<dbReference type="Gene3D" id="1.10.10.440">
    <property type="entry name" value="FF domain"/>
    <property type="match status" value="5"/>
</dbReference>
<dbReference type="GO" id="GO:0003712">
    <property type="term" value="F:transcription coregulator activity"/>
    <property type="evidence" value="ECO:0007669"/>
    <property type="project" value="TreeGrafter"/>
</dbReference>
<dbReference type="GO" id="GO:0005634">
    <property type="term" value="C:nucleus"/>
    <property type="evidence" value="ECO:0007669"/>
    <property type="project" value="UniProtKB-SubCell"/>
</dbReference>
<evidence type="ECO:0000256" key="4">
    <source>
        <dbReference type="ARBA" id="ARBA00022499"/>
    </source>
</evidence>
<keyword evidence="20" id="KW-1185">Reference proteome</keyword>
<dbReference type="PANTHER" id="PTHR15377">
    <property type="entry name" value="TRANSCRIPTION ELONGATION REGULATOR 1"/>
    <property type="match status" value="1"/>
</dbReference>
<name>A0A674MYQ8_TAKRU</name>
<evidence type="ECO:0000259" key="18">
    <source>
        <dbReference type="PROSITE" id="PS51676"/>
    </source>
</evidence>
<reference evidence="19 20" key="1">
    <citation type="journal article" date="2011" name="Genome Biol. Evol.">
        <title>Integration of the genetic map and genome assembly of fugu facilitates insights into distinct features of genome evolution in teleosts and mammals.</title>
        <authorList>
            <person name="Kai W."/>
            <person name="Kikuchi K."/>
            <person name="Tohari S."/>
            <person name="Chew A.K."/>
            <person name="Tay A."/>
            <person name="Fujiwara A."/>
            <person name="Hosoya S."/>
            <person name="Suetake H."/>
            <person name="Naruse K."/>
            <person name="Brenner S."/>
            <person name="Suzuki Y."/>
            <person name="Venkatesh B."/>
        </authorList>
    </citation>
    <scope>NUCLEOTIDE SEQUENCE [LARGE SCALE GENOMIC DNA]</scope>
</reference>
<dbReference type="Pfam" id="PF23517">
    <property type="entry name" value="WW_TCERG1"/>
    <property type="match status" value="1"/>
</dbReference>
<evidence type="ECO:0000313" key="20">
    <source>
        <dbReference type="Proteomes" id="UP000005226"/>
    </source>
</evidence>
<dbReference type="GO" id="GO:0070063">
    <property type="term" value="F:RNA polymerase binding"/>
    <property type="evidence" value="ECO:0007669"/>
    <property type="project" value="InterPro"/>
</dbReference>
<evidence type="ECO:0000256" key="6">
    <source>
        <dbReference type="ARBA" id="ARBA00022737"/>
    </source>
</evidence>
<keyword evidence="6" id="KW-0677">Repeat</keyword>
<keyword evidence="4" id="KW-1017">Isopeptide bond</keyword>
<evidence type="ECO:0000256" key="7">
    <source>
        <dbReference type="ARBA" id="ARBA00022843"/>
    </source>
</evidence>
<dbReference type="SUPFAM" id="SSF81698">
    <property type="entry name" value="FF domain"/>
    <property type="match status" value="4"/>
</dbReference>
<dbReference type="InterPro" id="IPR002713">
    <property type="entry name" value="FF_domain"/>
</dbReference>
<evidence type="ECO:0000256" key="9">
    <source>
        <dbReference type="ARBA" id="ARBA00023054"/>
    </source>
</evidence>
<dbReference type="FunFam" id="2.20.70.10:FF:000015">
    <property type="entry name" value="Transcription elongation regulator 1 (CA150)"/>
    <property type="match status" value="1"/>
</dbReference>
<dbReference type="PROSITE" id="PS50020">
    <property type="entry name" value="WW_DOMAIN_2"/>
    <property type="match status" value="2"/>
</dbReference>
<evidence type="ECO:0000256" key="12">
    <source>
        <dbReference type="ARBA" id="ARBA00072019"/>
    </source>
</evidence>
<keyword evidence="7" id="KW-0832">Ubl conjugation</keyword>
<feature type="domain" description="FF" evidence="18">
    <location>
        <begin position="745"/>
        <end position="801"/>
    </location>
</feature>
<dbReference type="FunFam" id="2.20.70.10:FF:000010">
    <property type="entry name" value="Transcription elongation regulator 1 (CA150)"/>
    <property type="match status" value="1"/>
</dbReference>
<feature type="coiled-coil region" evidence="15">
    <location>
        <begin position="788"/>
        <end position="816"/>
    </location>
</feature>
<keyword evidence="10" id="KW-0804">Transcription</keyword>
<feature type="coiled-coil region" evidence="15">
    <location>
        <begin position="475"/>
        <end position="503"/>
    </location>
</feature>
<feature type="region of interest" description="Disordered" evidence="16">
    <location>
        <begin position="1"/>
        <end position="88"/>
    </location>
</feature>
<evidence type="ECO:0000256" key="11">
    <source>
        <dbReference type="ARBA" id="ARBA00023242"/>
    </source>
</evidence>
<dbReference type="CDD" id="cd00201">
    <property type="entry name" value="WW"/>
    <property type="match status" value="2"/>
</dbReference>
<keyword evidence="2" id="KW-0488">Methylation</keyword>
<dbReference type="FunFam" id="1.10.10.440:FF:000005">
    <property type="entry name" value="Transcription elongation regulator 1 (CA150)"/>
    <property type="match status" value="1"/>
</dbReference>
<evidence type="ECO:0000313" key="19">
    <source>
        <dbReference type="Ensembl" id="ENSTRUP00000066177.1"/>
    </source>
</evidence>
<protein>
    <recommendedName>
        <fullName evidence="12">Transcription elongation regulator 1</fullName>
    </recommendedName>
    <alternativeName>
        <fullName evidence="14">TATA box-binding protein-associated factor 2S</fullName>
    </alternativeName>
    <alternativeName>
        <fullName evidence="13">Transcription factor CA150</fullName>
    </alternativeName>
</protein>
<dbReference type="Gene3D" id="2.20.70.10">
    <property type="match status" value="2"/>
</dbReference>
<feature type="compositionally biased region" description="Low complexity" evidence="16">
    <location>
        <begin position="15"/>
        <end position="27"/>
    </location>
</feature>
<keyword evidence="8" id="KW-0805">Transcription regulation</keyword>